<comment type="caution">
    <text evidence="3">The sequence shown here is derived from an EMBL/GenBank/DDBJ whole genome shotgun (WGS) entry which is preliminary data.</text>
</comment>
<dbReference type="EMBL" id="CM017872">
    <property type="protein sequence ID" value="KAG1327524.1"/>
    <property type="molecule type" value="Genomic_DNA"/>
</dbReference>
<feature type="region of interest" description="Disordered" evidence="1">
    <location>
        <begin position="56"/>
        <end position="103"/>
    </location>
</feature>
<sequence length="130" mass="14099">MKTGHLPYLLFILFLQPIWRGANESTSSEAAGVHQSPELSLGQHFQGLNATVKLSDGESSMRGDSEDLNPMHRVSHPKKGGSGGRSVGGGGAQAAREPGMRRNDAPSVPWFNVSFTHIIFHELLVCVLFF</sequence>
<reference evidence="3" key="1">
    <citation type="journal article" date="2017" name="Gigascience">
        <title>The genome draft of coconut (Cocos nucifera).</title>
        <authorList>
            <person name="Xiao Y."/>
            <person name="Xu P."/>
            <person name="Fan H."/>
            <person name="Baudouin L."/>
            <person name="Xia W."/>
            <person name="Bocs S."/>
            <person name="Xu J."/>
            <person name="Li Q."/>
            <person name="Guo A."/>
            <person name="Zhou L."/>
            <person name="Li J."/>
            <person name="Wu Y."/>
            <person name="Ma Z."/>
            <person name="Armero A."/>
            <person name="Issali A.E."/>
            <person name="Liu N."/>
            <person name="Peng M."/>
            <person name="Yang Y."/>
        </authorList>
    </citation>
    <scope>NUCLEOTIDE SEQUENCE</scope>
    <source>
        <tissue evidence="3">Spear leaf of Hainan Tall coconut</tissue>
    </source>
</reference>
<feature type="compositionally biased region" description="Gly residues" evidence="1">
    <location>
        <begin position="80"/>
        <end position="92"/>
    </location>
</feature>
<accession>A0A8K0HVY5</accession>
<keyword evidence="4" id="KW-1185">Reference proteome</keyword>
<feature type="signal peptide" evidence="2">
    <location>
        <begin position="1"/>
        <end position="21"/>
    </location>
</feature>
<feature type="compositionally biased region" description="Basic and acidic residues" evidence="1">
    <location>
        <begin position="56"/>
        <end position="65"/>
    </location>
</feature>
<proteinExistence type="predicted"/>
<evidence type="ECO:0000256" key="1">
    <source>
        <dbReference type="SAM" id="MobiDB-lite"/>
    </source>
</evidence>
<evidence type="ECO:0000313" key="4">
    <source>
        <dbReference type="Proteomes" id="UP000797356"/>
    </source>
</evidence>
<dbReference type="Proteomes" id="UP000797356">
    <property type="component" value="Chromosome 1"/>
</dbReference>
<keyword evidence="2" id="KW-0732">Signal</keyword>
<name>A0A8K0HVY5_COCNU</name>
<evidence type="ECO:0000313" key="3">
    <source>
        <dbReference type="EMBL" id="KAG1327524.1"/>
    </source>
</evidence>
<evidence type="ECO:0000256" key="2">
    <source>
        <dbReference type="SAM" id="SignalP"/>
    </source>
</evidence>
<protein>
    <submittedName>
        <fullName evidence="3">Uncharacterized protein</fullName>
    </submittedName>
</protein>
<reference evidence="3" key="2">
    <citation type="submission" date="2019-07" db="EMBL/GenBank/DDBJ databases">
        <authorList>
            <person name="Yang Y."/>
            <person name="Bocs S."/>
            <person name="Baudouin L."/>
        </authorList>
    </citation>
    <scope>NUCLEOTIDE SEQUENCE</scope>
    <source>
        <tissue evidence="3">Spear leaf of Hainan Tall coconut</tissue>
    </source>
</reference>
<dbReference type="AlphaFoldDB" id="A0A8K0HVY5"/>
<gene>
    <name evidence="3" type="ORF">COCNU_01G014580</name>
</gene>
<organism evidence="3 4">
    <name type="scientific">Cocos nucifera</name>
    <name type="common">Coconut palm</name>
    <dbReference type="NCBI Taxonomy" id="13894"/>
    <lineage>
        <taxon>Eukaryota</taxon>
        <taxon>Viridiplantae</taxon>
        <taxon>Streptophyta</taxon>
        <taxon>Embryophyta</taxon>
        <taxon>Tracheophyta</taxon>
        <taxon>Spermatophyta</taxon>
        <taxon>Magnoliopsida</taxon>
        <taxon>Liliopsida</taxon>
        <taxon>Arecaceae</taxon>
        <taxon>Arecoideae</taxon>
        <taxon>Cocoseae</taxon>
        <taxon>Attaleinae</taxon>
        <taxon>Cocos</taxon>
    </lineage>
</organism>
<dbReference type="OrthoDB" id="10452115at2759"/>
<feature type="chain" id="PRO_5035427991" evidence="2">
    <location>
        <begin position="22"/>
        <end position="130"/>
    </location>
</feature>